<feature type="region of interest" description="Disordered" evidence="1">
    <location>
        <begin position="1"/>
        <end position="42"/>
    </location>
</feature>
<feature type="compositionally biased region" description="Pro residues" evidence="1">
    <location>
        <begin position="25"/>
        <end position="37"/>
    </location>
</feature>
<evidence type="ECO:0000313" key="3">
    <source>
        <dbReference type="Proteomes" id="UP000823941"/>
    </source>
</evidence>
<sequence length="82" mass="8665">MEASSVNTVGGGVRERRAGVAPFLPRAPPPPPPPPPAHATRDSAVERCDRAARAFAVSRPMCHVFITVGTVNQLSSSTEMNE</sequence>
<dbReference type="EMBL" id="JAHIBW010000010">
    <property type="protein sequence ID" value="KAG7307191.1"/>
    <property type="molecule type" value="Genomic_DNA"/>
</dbReference>
<evidence type="ECO:0000313" key="2">
    <source>
        <dbReference type="EMBL" id="KAG7307191.1"/>
    </source>
</evidence>
<comment type="caution">
    <text evidence="2">The sequence shown here is derived from an EMBL/GenBank/DDBJ whole genome shotgun (WGS) entry which is preliminary data.</text>
</comment>
<name>A0ABQ7QQA5_PLUXY</name>
<proteinExistence type="predicted"/>
<dbReference type="Proteomes" id="UP000823941">
    <property type="component" value="Chromosome 10"/>
</dbReference>
<gene>
    <name evidence="2" type="ORF">JYU34_007344</name>
</gene>
<organism evidence="2 3">
    <name type="scientific">Plutella xylostella</name>
    <name type="common">Diamondback moth</name>
    <name type="synonym">Plutella maculipennis</name>
    <dbReference type="NCBI Taxonomy" id="51655"/>
    <lineage>
        <taxon>Eukaryota</taxon>
        <taxon>Metazoa</taxon>
        <taxon>Ecdysozoa</taxon>
        <taxon>Arthropoda</taxon>
        <taxon>Hexapoda</taxon>
        <taxon>Insecta</taxon>
        <taxon>Pterygota</taxon>
        <taxon>Neoptera</taxon>
        <taxon>Endopterygota</taxon>
        <taxon>Lepidoptera</taxon>
        <taxon>Glossata</taxon>
        <taxon>Ditrysia</taxon>
        <taxon>Yponomeutoidea</taxon>
        <taxon>Plutellidae</taxon>
        <taxon>Plutella</taxon>
    </lineage>
</organism>
<evidence type="ECO:0000256" key="1">
    <source>
        <dbReference type="SAM" id="MobiDB-lite"/>
    </source>
</evidence>
<protein>
    <submittedName>
        <fullName evidence="2">Uncharacterized protein</fullName>
    </submittedName>
</protein>
<reference evidence="2 3" key="1">
    <citation type="submission" date="2021-06" db="EMBL/GenBank/DDBJ databases">
        <title>A haploid diamondback moth (Plutella xylostella L.) genome assembly resolves 31 chromosomes and identifies a diamide resistance mutation.</title>
        <authorList>
            <person name="Ward C.M."/>
            <person name="Perry K.D."/>
            <person name="Baker G."/>
            <person name="Powis K."/>
            <person name="Heckel D.G."/>
            <person name="Baxter S.W."/>
        </authorList>
    </citation>
    <scope>NUCLEOTIDE SEQUENCE [LARGE SCALE GENOMIC DNA]</scope>
    <source>
        <strain evidence="2 3">LV</strain>
        <tissue evidence="2">Single pupa</tissue>
    </source>
</reference>
<keyword evidence="3" id="KW-1185">Reference proteome</keyword>
<accession>A0ABQ7QQA5</accession>